<keyword evidence="1" id="KW-0812">Transmembrane</keyword>
<accession>A0A0F9HE42</accession>
<feature type="transmembrane region" description="Helical" evidence="1">
    <location>
        <begin position="20"/>
        <end position="41"/>
    </location>
</feature>
<evidence type="ECO:0000256" key="1">
    <source>
        <dbReference type="SAM" id="Phobius"/>
    </source>
</evidence>
<feature type="transmembrane region" description="Helical" evidence="1">
    <location>
        <begin position="53"/>
        <end position="74"/>
    </location>
</feature>
<name>A0A0F9HE42_9ZZZZ</name>
<evidence type="ECO:0008006" key="3">
    <source>
        <dbReference type="Google" id="ProtNLM"/>
    </source>
</evidence>
<dbReference type="EMBL" id="LAZR01015329">
    <property type="protein sequence ID" value="KKM13671.1"/>
    <property type="molecule type" value="Genomic_DNA"/>
</dbReference>
<protein>
    <recommendedName>
        <fullName evidence="3">Cardiolipin synthase N-terminal domain-containing protein</fullName>
    </recommendedName>
</protein>
<sequence length="92" mass="11036">MQTDHHMMDWWFDLFGPFTWLFMIFGMVIYFLVSIIIAYYVHRDAIRRGIKNSEIWLLIGLILNVLGLLIYILVRRNYDEDVSPINPKEVSK</sequence>
<keyword evidence="1" id="KW-0472">Membrane</keyword>
<keyword evidence="1" id="KW-1133">Transmembrane helix</keyword>
<evidence type="ECO:0000313" key="2">
    <source>
        <dbReference type="EMBL" id="KKM13671.1"/>
    </source>
</evidence>
<proteinExistence type="predicted"/>
<comment type="caution">
    <text evidence="2">The sequence shown here is derived from an EMBL/GenBank/DDBJ whole genome shotgun (WGS) entry which is preliminary data.</text>
</comment>
<reference evidence="2" key="1">
    <citation type="journal article" date="2015" name="Nature">
        <title>Complex archaea that bridge the gap between prokaryotes and eukaryotes.</title>
        <authorList>
            <person name="Spang A."/>
            <person name="Saw J.H."/>
            <person name="Jorgensen S.L."/>
            <person name="Zaremba-Niedzwiedzka K."/>
            <person name="Martijn J."/>
            <person name="Lind A.E."/>
            <person name="van Eijk R."/>
            <person name="Schleper C."/>
            <person name="Guy L."/>
            <person name="Ettema T.J."/>
        </authorList>
    </citation>
    <scope>NUCLEOTIDE SEQUENCE</scope>
</reference>
<dbReference type="AlphaFoldDB" id="A0A0F9HE42"/>
<organism evidence="2">
    <name type="scientific">marine sediment metagenome</name>
    <dbReference type="NCBI Taxonomy" id="412755"/>
    <lineage>
        <taxon>unclassified sequences</taxon>
        <taxon>metagenomes</taxon>
        <taxon>ecological metagenomes</taxon>
    </lineage>
</organism>
<gene>
    <name evidence="2" type="ORF">LCGC14_1713880</name>
</gene>